<dbReference type="PANTHER" id="PTHR31175:SF120">
    <property type="entry name" value="OS09G0547100 PROTEIN"/>
    <property type="match status" value="1"/>
</dbReference>
<keyword evidence="3" id="KW-1185">Reference proteome</keyword>
<dbReference type="GO" id="GO:0009733">
    <property type="term" value="P:response to auxin"/>
    <property type="evidence" value="ECO:0007669"/>
    <property type="project" value="InterPro"/>
</dbReference>
<gene>
    <name evidence="2" type="ORF">MIMGU_mgv1a026660mg</name>
</gene>
<dbReference type="InterPro" id="IPR003676">
    <property type="entry name" value="SAUR_fam"/>
</dbReference>
<proteinExistence type="inferred from homology"/>
<evidence type="ECO:0000313" key="2">
    <source>
        <dbReference type="EMBL" id="EYU37417.1"/>
    </source>
</evidence>
<name>A0A022RAR1_ERYGU</name>
<evidence type="ECO:0000313" key="3">
    <source>
        <dbReference type="Proteomes" id="UP000030748"/>
    </source>
</evidence>
<evidence type="ECO:0000256" key="1">
    <source>
        <dbReference type="ARBA" id="ARBA00006974"/>
    </source>
</evidence>
<comment type="similarity">
    <text evidence="1">Belongs to the ARG7 family.</text>
</comment>
<accession>A0A022RAR1</accession>
<sequence length="230" mass="26344">MITAKKIVHMAKKWRKIAALQSKRIPFPRNGSFAIYTVDQRRFVVPLAYLENSIFRQLLKMSEEEYGLPSDGPIVLPCDSLFMDYAICLIRQGRGLDHFQEASRSPCSLSRLYEGQMNHHTSEVVAEKGHFIVYTADKVRFSFPIAYLDSLIFRELLRISEEEFGLMSDGPIILACDSQLMVYISSLMERNAAKEVEKALLLSMAAFRCSSSYYYLDHHQTSQYNPLCGC</sequence>
<reference evidence="2 3" key="1">
    <citation type="journal article" date="2013" name="Proc. Natl. Acad. Sci. U.S.A.">
        <title>Fine-scale variation in meiotic recombination in Mimulus inferred from population shotgun sequencing.</title>
        <authorList>
            <person name="Hellsten U."/>
            <person name="Wright K.M."/>
            <person name="Jenkins J."/>
            <person name="Shu S."/>
            <person name="Yuan Y."/>
            <person name="Wessler S.R."/>
            <person name="Schmutz J."/>
            <person name="Willis J.H."/>
            <person name="Rokhsar D.S."/>
        </authorList>
    </citation>
    <scope>NUCLEOTIDE SEQUENCE [LARGE SCALE GENOMIC DNA]</scope>
    <source>
        <strain evidence="3">cv. DUN x IM62</strain>
    </source>
</reference>
<dbReference type="EMBL" id="KI630518">
    <property type="protein sequence ID" value="EYU37417.1"/>
    <property type="molecule type" value="Genomic_DNA"/>
</dbReference>
<dbReference type="PANTHER" id="PTHR31175">
    <property type="entry name" value="AUXIN-RESPONSIVE FAMILY PROTEIN"/>
    <property type="match status" value="1"/>
</dbReference>
<organism evidence="2 3">
    <name type="scientific">Erythranthe guttata</name>
    <name type="common">Yellow monkey flower</name>
    <name type="synonym">Mimulus guttatus</name>
    <dbReference type="NCBI Taxonomy" id="4155"/>
    <lineage>
        <taxon>Eukaryota</taxon>
        <taxon>Viridiplantae</taxon>
        <taxon>Streptophyta</taxon>
        <taxon>Embryophyta</taxon>
        <taxon>Tracheophyta</taxon>
        <taxon>Spermatophyta</taxon>
        <taxon>Magnoliopsida</taxon>
        <taxon>eudicotyledons</taxon>
        <taxon>Gunneridae</taxon>
        <taxon>Pentapetalae</taxon>
        <taxon>asterids</taxon>
        <taxon>lamiids</taxon>
        <taxon>Lamiales</taxon>
        <taxon>Phrymaceae</taxon>
        <taxon>Erythranthe</taxon>
    </lineage>
</organism>
<protein>
    <submittedName>
        <fullName evidence="2">Uncharacterized protein</fullName>
    </submittedName>
</protein>
<dbReference type="Proteomes" id="UP000030748">
    <property type="component" value="Unassembled WGS sequence"/>
</dbReference>
<dbReference type="Pfam" id="PF02519">
    <property type="entry name" value="Auxin_inducible"/>
    <property type="match status" value="2"/>
</dbReference>
<dbReference type="AlphaFoldDB" id="A0A022RAR1"/>